<keyword evidence="2" id="KW-0812">Transmembrane</keyword>
<accession>A0A1Q2HVL9</accession>
<sequence length="328" mass="35135">MQSRNPSRITGIDVARAVALMGMFFSHLTFPDGIAGQLIYGFPSALFAFVAGVSMSLMASKGATPAHFIVRGVALSALHPLLAFVPTNIYIVLGTLGVCMIVLAWAPKWDSRWLAALTVPLAVLSAFQVIPAMYSPAMWAVLMIAGMLFHRHVMGNVARLAVGAVTGLAAIAGVIAVRWYVPLHWFFDADGHTGGLVDVVGSTAASVGITASCCLIAQPWQRVMPRMGAMPLTLYCLHVVTSPFIGIWPTLIGSAVMATLWLQYFPRGPLEEGLRRVVAFGASEINTKFSKESMYGRKAIDRPDARSDGAGRGRSPLGARDGERHLRG</sequence>
<reference evidence="3 4" key="1">
    <citation type="submission" date="2016-12" db="EMBL/GenBank/DDBJ databases">
        <authorList>
            <person name="Song W.-J."/>
            <person name="Kurnit D.M."/>
        </authorList>
    </citation>
    <scope>NUCLEOTIDE SEQUENCE [LARGE SCALE GENOMIC DNA]</scope>
    <source>
        <strain evidence="3 4">DSM 30827</strain>
    </source>
</reference>
<dbReference type="EMBL" id="CP019688">
    <property type="protein sequence ID" value="AQQ14901.1"/>
    <property type="molecule type" value="Genomic_DNA"/>
</dbReference>
<feature type="region of interest" description="Disordered" evidence="1">
    <location>
        <begin position="296"/>
        <end position="328"/>
    </location>
</feature>
<feature type="transmembrane region" description="Helical" evidence="2">
    <location>
        <begin position="136"/>
        <end position="153"/>
    </location>
</feature>
<keyword evidence="2" id="KW-0472">Membrane</keyword>
<protein>
    <recommendedName>
        <fullName evidence="5">Acyltransferase family protein</fullName>
    </recommendedName>
</protein>
<dbReference type="KEGG" id="cgv:CGLAU_04635"/>
<feature type="compositionally biased region" description="Basic and acidic residues" evidence="1">
    <location>
        <begin position="296"/>
        <end position="311"/>
    </location>
</feature>
<keyword evidence="4" id="KW-1185">Reference proteome</keyword>
<evidence type="ECO:0000256" key="1">
    <source>
        <dbReference type="SAM" id="MobiDB-lite"/>
    </source>
</evidence>
<proteinExistence type="predicted"/>
<evidence type="ECO:0008006" key="5">
    <source>
        <dbReference type="Google" id="ProtNLM"/>
    </source>
</evidence>
<feature type="transmembrane region" description="Helical" evidence="2">
    <location>
        <begin position="37"/>
        <end position="59"/>
    </location>
</feature>
<keyword evidence="2" id="KW-1133">Transmembrane helix</keyword>
<gene>
    <name evidence="3" type="ORF">CGLAU_04635</name>
</gene>
<dbReference type="RefSeq" id="WP_232507199.1">
    <property type="nucleotide sequence ID" value="NZ_CP019688.1"/>
</dbReference>
<feature type="transmembrane region" description="Helical" evidence="2">
    <location>
        <begin position="232"/>
        <end position="262"/>
    </location>
</feature>
<evidence type="ECO:0000256" key="2">
    <source>
        <dbReference type="SAM" id="Phobius"/>
    </source>
</evidence>
<feature type="transmembrane region" description="Helical" evidence="2">
    <location>
        <begin position="201"/>
        <end position="220"/>
    </location>
</feature>
<evidence type="ECO:0000313" key="3">
    <source>
        <dbReference type="EMBL" id="AQQ14901.1"/>
    </source>
</evidence>
<feature type="transmembrane region" description="Helical" evidence="2">
    <location>
        <begin position="113"/>
        <end position="130"/>
    </location>
</feature>
<name>A0A1Q2HVL9_9CORY</name>
<evidence type="ECO:0000313" key="4">
    <source>
        <dbReference type="Proteomes" id="UP000217209"/>
    </source>
</evidence>
<dbReference type="AlphaFoldDB" id="A0A1Q2HVL9"/>
<organism evidence="3 4">
    <name type="scientific">Corynebacterium glaucum</name>
    <dbReference type="NCBI Taxonomy" id="187491"/>
    <lineage>
        <taxon>Bacteria</taxon>
        <taxon>Bacillati</taxon>
        <taxon>Actinomycetota</taxon>
        <taxon>Actinomycetes</taxon>
        <taxon>Mycobacteriales</taxon>
        <taxon>Corynebacteriaceae</taxon>
        <taxon>Corynebacterium</taxon>
    </lineage>
</organism>
<feature type="transmembrane region" description="Helical" evidence="2">
    <location>
        <begin position="160"/>
        <end position="181"/>
    </location>
</feature>
<dbReference type="Proteomes" id="UP000217209">
    <property type="component" value="Chromosome"/>
</dbReference>
<feature type="transmembrane region" description="Helical" evidence="2">
    <location>
        <begin position="89"/>
        <end position="106"/>
    </location>
</feature>